<feature type="region of interest" description="Disordered" evidence="1">
    <location>
        <begin position="254"/>
        <end position="531"/>
    </location>
</feature>
<dbReference type="Proteomes" id="UP000515308">
    <property type="component" value="Chromosome PVLDE_02"/>
</dbReference>
<evidence type="ECO:0000256" key="2">
    <source>
        <dbReference type="SAM" id="Phobius"/>
    </source>
</evidence>
<feature type="transmembrane region" description="Helical" evidence="2">
    <location>
        <begin position="816"/>
        <end position="836"/>
    </location>
</feature>
<reference evidence="3 4" key="1">
    <citation type="submission" date="2020-08" db="EMBL/GenBank/DDBJ databases">
        <authorList>
            <person name="Ramaprasad A."/>
        </authorList>
    </citation>
    <scope>NUCLEOTIDE SEQUENCE [LARGE SCALE GENOMIC DNA]</scope>
</reference>
<feature type="compositionally biased region" description="Low complexity" evidence="1">
    <location>
        <begin position="298"/>
        <end position="310"/>
    </location>
</feature>
<feature type="compositionally biased region" description="Polar residues" evidence="1">
    <location>
        <begin position="605"/>
        <end position="625"/>
    </location>
</feature>
<name>A0A6V7RW56_PLAVN</name>
<feature type="compositionally biased region" description="Polar residues" evidence="1">
    <location>
        <begin position="435"/>
        <end position="455"/>
    </location>
</feature>
<feature type="compositionally biased region" description="Polar residues" evidence="1">
    <location>
        <begin position="520"/>
        <end position="531"/>
    </location>
</feature>
<evidence type="ECO:0000256" key="1">
    <source>
        <dbReference type="SAM" id="MobiDB-lite"/>
    </source>
</evidence>
<dbReference type="Pfam" id="PF06022">
    <property type="entry name" value="Cir_Bir_Yir"/>
    <property type="match status" value="1"/>
</dbReference>
<organism evidence="3 4">
    <name type="scientific">Plasmodium vinckei lentum</name>
    <dbReference type="NCBI Taxonomy" id="138297"/>
    <lineage>
        <taxon>Eukaryota</taxon>
        <taxon>Sar</taxon>
        <taxon>Alveolata</taxon>
        <taxon>Apicomplexa</taxon>
        <taxon>Aconoidasida</taxon>
        <taxon>Haemosporida</taxon>
        <taxon>Plasmodiidae</taxon>
        <taxon>Plasmodium</taxon>
        <taxon>Plasmodium (Vinckeia)</taxon>
    </lineage>
</organism>
<dbReference type="AlphaFoldDB" id="A0A6V7RW56"/>
<feature type="compositionally biased region" description="Pro residues" evidence="1">
    <location>
        <begin position="633"/>
        <end position="657"/>
    </location>
</feature>
<dbReference type="InterPro" id="IPR006477">
    <property type="entry name" value="Yir_bir_cir"/>
</dbReference>
<feature type="compositionally biased region" description="Basic and acidic residues" evidence="1">
    <location>
        <begin position="355"/>
        <end position="365"/>
    </location>
</feature>
<feature type="compositionally biased region" description="Polar residues" evidence="1">
    <location>
        <begin position="384"/>
        <end position="401"/>
    </location>
</feature>
<keyword evidence="2" id="KW-0812">Transmembrane</keyword>
<keyword evidence="2" id="KW-0472">Membrane</keyword>
<accession>A0A6V7RW56</accession>
<dbReference type="VEuPathDB" id="PlasmoDB:PVLDE_0201670"/>
<sequence>MSEEVCKIFYSIDGVFKNGKPDLKKINKLERYRRYCPMDSTGLNCKDDIDGIDALCARLIDDLFQIPKDKRERENNDNQYIEYIMMWLSFRLFQSRSYSSQTLTDFYNNRIVKTHLNYGYDYDINKKKQLLDANLYYMSRLYQLFNEICHITLKYSKNNQYMKEIKNDSVRFYNNYKSLYDYINECESYLGLLNNLKAVYENLKNSLINDKRNRRYVSVISVNLKNLPHTRKANKTSTIGFDCPKCKKVNSNVEKINPKAVPKLPEPKPAGSSSQQSQKQAQKQKSETSPKKPEPAKTKAPAASQQAEQQPPSPPQQALPPEPPSTTTIQKEPPGSQGVPNSAVDQLLDQGNKPKSSDNDQRKTASEMGKQGGGIEHKQEQSPDGKQQISNPIQGNSSDGPENSGGLKNIGQKPPANGPEKQSPHSETKEPSPPETSKQEQLQTQPGPQNISESKTPQKEGSNHLNGQGDSKNETKGSGNENRNPNGGAKDPGAPSGGTGDPPSGPHSPSQDGKSDKTNPLDQAGTSNTSEESIDLWTPFFKLLLNGKDYFDKASDFIEQNRQRFNDAKDKISNVYNDTVDNLKRVYNASSIYFSGMINSITNQLNQDDTPKLGSSGNNLPQSSDQPKKIGDPLPPQPPTPPSNPPLPPPAIIPPDPSQQSQSPPQLQSTTLQSTQLDPPTQKITDNLIKSPSPKPILRTPWNIIPTTWNGSGNCKPKIKFINTTLVCCTPEQCSLTGISVTFVLIPIILLIVYKYLSFGSSKKSEKKNMKRVIKLADGSKKTKIIISSNDRSKHLKPVINSVGRKKDPLLNIYKLMKADPIPFINLFFLLIFFVYKRKENFLEL</sequence>
<feature type="compositionally biased region" description="Basic and acidic residues" evidence="1">
    <location>
        <begin position="422"/>
        <end position="432"/>
    </location>
</feature>
<evidence type="ECO:0000313" key="4">
    <source>
        <dbReference type="Proteomes" id="UP000515308"/>
    </source>
</evidence>
<feature type="compositionally biased region" description="Low complexity" evidence="1">
    <location>
        <begin position="658"/>
        <end position="679"/>
    </location>
</feature>
<feature type="transmembrane region" description="Helical" evidence="2">
    <location>
        <begin position="736"/>
        <end position="757"/>
    </location>
</feature>
<feature type="compositionally biased region" description="Pro residues" evidence="1">
    <location>
        <begin position="311"/>
        <end position="324"/>
    </location>
</feature>
<feature type="region of interest" description="Disordered" evidence="1">
    <location>
        <begin position="605"/>
        <end position="695"/>
    </location>
</feature>
<feature type="compositionally biased region" description="Low complexity" evidence="1">
    <location>
        <begin position="272"/>
        <end position="283"/>
    </location>
</feature>
<dbReference type="EMBL" id="LR865364">
    <property type="protein sequence ID" value="CAD2084755.1"/>
    <property type="molecule type" value="Genomic_DNA"/>
</dbReference>
<keyword evidence="2" id="KW-1133">Transmembrane helix</keyword>
<feature type="compositionally biased region" description="Basic and acidic residues" evidence="1">
    <location>
        <begin position="284"/>
        <end position="297"/>
    </location>
</feature>
<protein>
    <submittedName>
        <fullName evidence="3">PIR protein CIR protein</fullName>
    </submittedName>
</protein>
<evidence type="ECO:0000313" key="3">
    <source>
        <dbReference type="EMBL" id="CAD2084755.1"/>
    </source>
</evidence>
<feature type="compositionally biased region" description="Polar residues" evidence="1">
    <location>
        <begin position="463"/>
        <end position="485"/>
    </location>
</feature>
<dbReference type="NCBIfam" id="TIGR01590">
    <property type="entry name" value="yir-bir-cir_Pla"/>
    <property type="match status" value="1"/>
</dbReference>
<proteinExistence type="predicted"/>
<gene>
    <name evidence="3" type="ORF">PVLDE_0201670</name>
</gene>